<evidence type="ECO:0000256" key="1">
    <source>
        <dbReference type="SAM" id="MobiDB-lite"/>
    </source>
</evidence>
<dbReference type="AlphaFoldDB" id="A0A0C4YRT2"/>
<accession>A0A0C4YRT2</accession>
<feature type="region of interest" description="Disordered" evidence="1">
    <location>
        <begin position="181"/>
        <end position="200"/>
    </location>
</feature>
<name>A0A0C4YRT2_9BURK</name>
<dbReference type="PROSITE" id="PS51257">
    <property type="entry name" value="PROKAR_LIPOPROTEIN"/>
    <property type="match status" value="1"/>
</dbReference>
<keyword evidence="2" id="KW-0732">Signal</keyword>
<keyword evidence="4" id="KW-1185">Reference proteome</keyword>
<dbReference type="Pfam" id="PF12915">
    <property type="entry name" value="DUF3833"/>
    <property type="match status" value="1"/>
</dbReference>
<evidence type="ECO:0000313" key="3">
    <source>
        <dbReference type="EMBL" id="AJG23346.1"/>
    </source>
</evidence>
<feature type="signal peptide" evidence="2">
    <location>
        <begin position="1"/>
        <end position="25"/>
    </location>
</feature>
<dbReference type="Proteomes" id="UP000031843">
    <property type="component" value="Chromosome secondary"/>
</dbReference>
<reference evidence="3 4" key="1">
    <citation type="journal article" date="2015" name="Genome Announc.">
        <title>Complete Genome Sequence of Cupriavidus basilensis 4G11, Isolated from the Oak Ridge Field Research Center Site.</title>
        <authorList>
            <person name="Ray J."/>
            <person name="Waters R.J."/>
            <person name="Skerker J.M."/>
            <person name="Kuehl J.V."/>
            <person name="Price M.N."/>
            <person name="Huang J."/>
            <person name="Chakraborty R."/>
            <person name="Arkin A.P."/>
            <person name="Deutschbauer A."/>
        </authorList>
    </citation>
    <scope>NUCLEOTIDE SEQUENCE [LARGE SCALE GENOMIC DNA]</scope>
    <source>
        <strain evidence="3">4G11</strain>
    </source>
</reference>
<keyword evidence="3" id="KW-0449">Lipoprotein</keyword>
<dbReference type="STRING" id="68895.RR42_s1758"/>
<evidence type="ECO:0000256" key="2">
    <source>
        <dbReference type="SAM" id="SignalP"/>
    </source>
</evidence>
<dbReference type="OrthoDB" id="5296954at2"/>
<gene>
    <name evidence="3" type="ORF">RR42_s1758</name>
</gene>
<protein>
    <submittedName>
        <fullName evidence="3">Putative lipoprotein</fullName>
    </submittedName>
</protein>
<proteinExistence type="predicted"/>
<dbReference type="KEGG" id="cbw:RR42_s1758"/>
<dbReference type="EMBL" id="CP010537">
    <property type="protein sequence ID" value="AJG23346.1"/>
    <property type="molecule type" value="Genomic_DNA"/>
</dbReference>
<dbReference type="RefSeq" id="WP_052495052.1">
    <property type="nucleotide sequence ID" value="NZ_CP010537.1"/>
</dbReference>
<feature type="chain" id="PRO_5002173875" evidence="2">
    <location>
        <begin position="26"/>
        <end position="200"/>
    </location>
</feature>
<sequence length="200" mass="22501">MIRLDPSHCGKRLLLYAALWLAACAGPDVSQYAQQQPVLDVPTFFGGKTEAWGMFQKRSGEVVKRFTVAIEGRRQGSDFVLDEHFSYSDGSTEQRTWTLARQPDGTWRGRAGDVVGEAIGHSAGNALNWRYTLRLPVGDTTYDVQFDDWMYLVDARTMINRASVSKFGFEVGQVTVFFRRPQSPQSPQSQQSQQSQPSQQ</sequence>
<dbReference type="InterPro" id="IPR024409">
    <property type="entry name" value="DUF3833"/>
</dbReference>
<evidence type="ECO:0000313" key="4">
    <source>
        <dbReference type="Proteomes" id="UP000031843"/>
    </source>
</evidence>
<organism evidence="3 4">
    <name type="scientific">Cupriavidus basilensis</name>
    <dbReference type="NCBI Taxonomy" id="68895"/>
    <lineage>
        <taxon>Bacteria</taxon>
        <taxon>Pseudomonadati</taxon>
        <taxon>Pseudomonadota</taxon>
        <taxon>Betaproteobacteria</taxon>
        <taxon>Burkholderiales</taxon>
        <taxon>Burkholderiaceae</taxon>
        <taxon>Cupriavidus</taxon>
    </lineage>
</organism>